<reference evidence="2" key="1">
    <citation type="submission" date="2017-05" db="EMBL/GenBank/DDBJ databases">
        <authorList>
            <person name="Imhoff J.F."/>
            <person name="Rahn T."/>
            <person name="Kuenzel S."/>
            <person name="Neulinger S.C."/>
        </authorList>
    </citation>
    <scope>NUCLEOTIDE SEQUENCE</scope>
    <source>
        <strain evidence="2">DSM 4395</strain>
    </source>
</reference>
<dbReference type="SUPFAM" id="SSF52402">
    <property type="entry name" value="Adenine nucleotide alpha hydrolases-like"/>
    <property type="match status" value="1"/>
</dbReference>
<dbReference type="RefSeq" id="WP_338073115.1">
    <property type="nucleotide sequence ID" value="NZ_NHSF01000043.1"/>
</dbReference>
<dbReference type="Gene3D" id="3.40.50.620">
    <property type="entry name" value="HUPs"/>
    <property type="match status" value="1"/>
</dbReference>
<proteinExistence type="predicted"/>
<evidence type="ECO:0000313" key="2">
    <source>
        <dbReference type="EMBL" id="MBK5930149.1"/>
    </source>
</evidence>
<gene>
    <name evidence="2" type="ORF">CCR82_06320</name>
</gene>
<keyword evidence="3" id="KW-1185">Reference proteome</keyword>
<evidence type="ECO:0000313" key="3">
    <source>
        <dbReference type="Proteomes" id="UP001296967"/>
    </source>
</evidence>
<evidence type="ECO:0000259" key="1">
    <source>
        <dbReference type="Pfam" id="PF00582"/>
    </source>
</evidence>
<dbReference type="InterPro" id="IPR006016">
    <property type="entry name" value="UspA"/>
</dbReference>
<dbReference type="InterPro" id="IPR014729">
    <property type="entry name" value="Rossmann-like_a/b/a_fold"/>
</dbReference>
<sequence length="185" mass="20733">MEIRHEVYWSERQSSGDETISSTLSRLSKGYTHLLVGLDFASESEVVLERALMMRDRFEARLSLVNVVDYVAPGSEYAGDAFVGEPLLPDDGRLERELLEESAQQEIDALDERLSVPVRDRSIDHLPWSHETVVGPSLKRMAIPPRLESALFIVSLDIVSRCPWIPVVVLPWMPLGSAYSRIAAG</sequence>
<comment type="caution">
    <text evidence="2">The sequence shown here is derived from an EMBL/GenBank/DDBJ whole genome shotgun (WGS) entry which is preliminary data.</text>
</comment>
<dbReference type="EMBL" id="NHSF01000043">
    <property type="protein sequence ID" value="MBK5930149.1"/>
    <property type="molecule type" value="Genomic_DNA"/>
</dbReference>
<reference evidence="2" key="2">
    <citation type="journal article" date="2020" name="Microorganisms">
        <title>Osmotic Adaptation and Compatible Solute Biosynthesis of Phototrophic Bacteria as Revealed from Genome Analyses.</title>
        <authorList>
            <person name="Imhoff J.F."/>
            <person name="Rahn T."/>
            <person name="Kunzel S."/>
            <person name="Keller A."/>
            <person name="Neulinger S.C."/>
        </authorList>
    </citation>
    <scope>NUCLEOTIDE SEQUENCE</scope>
    <source>
        <strain evidence="2">DSM 4395</strain>
    </source>
</reference>
<feature type="domain" description="UspA" evidence="1">
    <location>
        <begin position="31"/>
        <end position="105"/>
    </location>
</feature>
<protein>
    <recommendedName>
        <fullName evidence="1">UspA domain-containing protein</fullName>
    </recommendedName>
</protein>
<accession>A0AAJ0XEQ4</accession>
<name>A0AAJ0XEQ4_HALSE</name>
<dbReference type="Pfam" id="PF00582">
    <property type="entry name" value="Usp"/>
    <property type="match status" value="1"/>
</dbReference>
<organism evidence="2 3">
    <name type="scientific">Halochromatium salexigens</name>
    <name type="common">Chromatium salexigens</name>
    <dbReference type="NCBI Taxonomy" id="49447"/>
    <lineage>
        <taxon>Bacteria</taxon>
        <taxon>Pseudomonadati</taxon>
        <taxon>Pseudomonadota</taxon>
        <taxon>Gammaproteobacteria</taxon>
        <taxon>Chromatiales</taxon>
        <taxon>Chromatiaceae</taxon>
        <taxon>Halochromatium</taxon>
    </lineage>
</organism>
<dbReference type="Proteomes" id="UP001296967">
    <property type="component" value="Unassembled WGS sequence"/>
</dbReference>
<dbReference type="AlphaFoldDB" id="A0AAJ0XEQ4"/>